<dbReference type="AlphaFoldDB" id="A0A9X9PS25"/>
<name>A0A9X9PS25_BLUGR</name>
<protein>
    <submittedName>
        <fullName evidence="1">Bgt-20090-2</fullName>
    </submittedName>
</protein>
<accession>A0A9X9PS25</accession>
<keyword evidence="2" id="KW-1185">Reference proteome</keyword>
<evidence type="ECO:0000313" key="1">
    <source>
        <dbReference type="EMBL" id="VCU40397.1"/>
    </source>
</evidence>
<dbReference type="Proteomes" id="UP000324639">
    <property type="component" value="Chromosome Bgt_-02"/>
</dbReference>
<sequence>MQRSETGRIKRVASQGVSWLCVHERPGLLEKIFYNKNFGEKLHRTCQGFCEALRGRRFEAS</sequence>
<gene>
    <name evidence="1" type="ORF">BGT96224V316_LOCUS1636</name>
</gene>
<dbReference type="EMBL" id="LR026985">
    <property type="protein sequence ID" value="VCU40397.1"/>
    <property type="molecule type" value="Genomic_DNA"/>
</dbReference>
<organism evidence="1 2">
    <name type="scientific">Blumeria graminis f. sp. tritici</name>
    <dbReference type="NCBI Taxonomy" id="62690"/>
    <lineage>
        <taxon>Eukaryota</taxon>
        <taxon>Fungi</taxon>
        <taxon>Dikarya</taxon>
        <taxon>Ascomycota</taxon>
        <taxon>Pezizomycotina</taxon>
        <taxon>Leotiomycetes</taxon>
        <taxon>Erysiphales</taxon>
        <taxon>Erysiphaceae</taxon>
        <taxon>Blumeria</taxon>
    </lineage>
</organism>
<reference evidence="1 2" key="1">
    <citation type="submission" date="2018-08" db="EMBL/GenBank/DDBJ databases">
        <authorList>
            <person name="Muller C M."/>
        </authorList>
    </citation>
    <scope>NUCLEOTIDE SEQUENCE [LARGE SCALE GENOMIC DNA]</scope>
</reference>
<proteinExistence type="predicted"/>
<evidence type="ECO:0000313" key="2">
    <source>
        <dbReference type="Proteomes" id="UP000324639"/>
    </source>
</evidence>